<feature type="signal peptide" evidence="1">
    <location>
        <begin position="1"/>
        <end position="29"/>
    </location>
</feature>
<evidence type="ECO:0000313" key="2">
    <source>
        <dbReference type="EMBL" id="EIM76912.1"/>
    </source>
</evidence>
<keyword evidence="3" id="KW-1185">Reference proteome</keyword>
<dbReference type="Gene3D" id="2.130.10.10">
    <property type="entry name" value="YVTN repeat-like/Quinoprotein amine dehydrogenase"/>
    <property type="match status" value="1"/>
</dbReference>
<protein>
    <submittedName>
        <fullName evidence="2">Uncharacterized protein</fullName>
    </submittedName>
</protein>
<accession>I5C510</accession>
<evidence type="ECO:0000256" key="1">
    <source>
        <dbReference type="SAM" id="SignalP"/>
    </source>
</evidence>
<reference evidence="2 3" key="1">
    <citation type="submission" date="2012-05" db="EMBL/GenBank/DDBJ databases">
        <title>Genome sequence of Nitritalea halalkaliphila LW7.</title>
        <authorList>
            <person name="Jangir P.K."/>
            <person name="Singh A."/>
            <person name="Shivaji S."/>
            <person name="Sharma R."/>
        </authorList>
    </citation>
    <scope>NUCLEOTIDE SEQUENCE [LARGE SCALE GENOMIC DNA]</scope>
    <source>
        <strain evidence="2 3">LW7</strain>
    </source>
</reference>
<dbReference type="InterPro" id="IPR015943">
    <property type="entry name" value="WD40/YVTN_repeat-like_dom_sf"/>
</dbReference>
<feature type="chain" id="PRO_5003700462" evidence="1">
    <location>
        <begin position="30"/>
        <end position="135"/>
    </location>
</feature>
<dbReference type="AlphaFoldDB" id="I5C510"/>
<sequence length="135" mass="14945">MSDFKPFFSCLSSFLGMLFWMCLSSGVQAEGYAFSAPDPGGSTVERFHRQVSYLEGLPSPTVYSLHVTPAGLMYVGTELGIFRFNGFRFERLSMPEARHQPVDNIIADSQGAFGVKISPIKSSPSKANSCLRRRH</sequence>
<proteinExistence type="predicted"/>
<comment type="caution">
    <text evidence="2">The sequence shown here is derived from an EMBL/GenBank/DDBJ whole genome shotgun (WGS) entry which is preliminary data.</text>
</comment>
<gene>
    <name evidence="2" type="ORF">A3SI_08231</name>
</gene>
<dbReference type="OrthoDB" id="610763at2"/>
<dbReference type="STRING" id="1189621.A3SI_08231"/>
<dbReference type="Proteomes" id="UP000005551">
    <property type="component" value="Unassembled WGS sequence"/>
</dbReference>
<organism evidence="2 3">
    <name type="scientific">Nitritalea halalkaliphila LW7</name>
    <dbReference type="NCBI Taxonomy" id="1189621"/>
    <lineage>
        <taxon>Bacteria</taxon>
        <taxon>Pseudomonadati</taxon>
        <taxon>Bacteroidota</taxon>
        <taxon>Cytophagia</taxon>
        <taxon>Cytophagales</taxon>
        <taxon>Cyclobacteriaceae</taxon>
        <taxon>Nitritalea</taxon>
    </lineage>
</organism>
<dbReference type="EMBL" id="AJYA01000017">
    <property type="protein sequence ID" value="EIM76912.1"/>
    <property type="molecule type" value="Genomic_DNA"/>
</dbReference>
<keyword evidence="1" id="KW-0732">Signal</keyword>
<evidence type="ECO:0000313" key="3">
    <source>
        <dbReference type="Proteomes" id="UP000005551"/>
    </source>
</evidence>
<dbReference type="RefSeq" id="WP_009054564.1">
    <property type="nucleotide sequence ID" value="NZ_AJYA01000017.1"/>
</dbReference>
<name>I5C510_9BACT</name>